<sequence length="106" mass="12348">MRAGEMKYRLQLLKPTATTNDYGEEATTYEPIRTVWAERKKQSGNRSEEVGEHFPDYRAEFNVRDAHPVKENWRVQQLGGYLYTVVAIIPNLDRGMNTLVCERVNE</sequence>
<dbReference type="NCBIfam" id="TIGR01563">
    <property type="entry name" value="gp16_SPP1"/>
    <property type="match status" value="1"/>
</dbReference>
<reference evidence="2" key="1">
    <citation type="submission" date="2019-09" db="EMBL/GenBank/DDBJ databases">
        <title>Distinct polysaccharide growth profiles of human intestinal Prevotella copri isolates.</title>
        <authorList>
            <person name="Fehlner-Peach H."/>
            <person name="Magnabosco C."/>
            <person name="Raghavan V."/>
            <person name="Scher J.U."/>
            <person name="Tett A."/>
            <person name="Cox L.M."/>
            <person name="Gottsegen C."/>
            <person name="Watters A."/>
            <person name="Wiltshire- Gordon J.D."/>
            <person name="Segata N."/>
            <person name="Bonneau R."/>
            <person name="Littman D.R."/>
        </authorList>
    </citation>
    <scope>NUCLEOTIDE SEQUENCE [LARGE SCALE GENOMIC DNA]</scope>
    <source>
        <strain evidence="2">BU41712</strain>
    </source>
</reference>
<dbReference type="InterPro" id="IPR008767">
    <property type="entry name" value="Phage_SPP1_head-tail_adaptor"/>
</dbReference>
<accession>A0AA91A1M7</accession>
<gene>
    <name evidence="1" type="ORF">F7D71_14495</name>
</gene>
<dbReference type="EMBL" id="VZBZ01000164">
    <property type="protein sequence ID" value="MQN79041.1"/>
    <property type="molecule type" value="Genomic_DNA"/>
</dbReference>
<name>A0AA91A1M7_9BACT</name>
<dbReference type="AlphaFoldDB" id="A0AA91A1M7"/>
<dbReference type="RefSeq" id="WP_153093696.1">
    <property type="nucleotide sequence ID" value="NZ_VZBX01000138.1"/>
</dbReference>
<dbReference type="Pfam" id="PF05521">
    <property type="entry name" value="Phage_HCP"/>
    <property type="match status" value="1"/>
</dbReference>
<protein>
    <submittedName>
        <fullName evidence="1">Phage head closure protein</fullName>
    </submittedName>
</protein>
<dbReference type="InterPro" id="IPR038666">
    <property type="entry name" value="SSP1_head-tail_sf"/>
</dbReference>
<evidence type="ECO:0000313" key="2">
    <source>
        <dbReference type="Proteomes" id="UP000423156"/>
    </source>
</evidence>
<comment type="caution">
    <text evidence="1">The sequence shown here is derived from an EMBL/GenBank/DDBJ whole genome shotgun (WGS) entry which is preliminary data.</text>
</comment>
<organism evidence="1 2">
    <name type="scientific">Segatella copri</name>
    <dbReference type="NCBI Taxonomy" id="165179"/>
    <lineage>
        <taxon>Bacteria</taxon>
        <taxon>Pseudomonadati</taxon>
        <taxon>Bacteroidota</taxon>
        <taxon>Bacteroidia</taxon>
        <taxon>Bacteroidales</taxon>
        <taxon>Prevotellaceae</taxon>
        <taxon>Segatella</taxon>
    </lineage>
</organism>
<dbReference type="Proteomes" id="UP000423156">
    <property type="component" value="Unassembled WGS sequence"/>
</dbReference>
<evidence type="ECO:0000313" key="1">
    <source>
        <dbReference type="EMBL" id="MQN79041.1"/>
    </source>
</evidence>
<dbReference type="Gene3D" id="2.40.10.270">
    <property type="entry name" value="Bacteriophage SPP1 head-tail adaptor protein"/>
    <property type="match status" value="1"/>
</dbReference>
<proteinExistence type="predicted"/>